<evidence type="ECO:0000256" key="4">
    <source>
        <dbReference type="ARBA" id="ARBA00047960"/>
    </source>
</evidence>
<evidence type="ECO:0000259" key="6">
    <source>
        <dbReference type="PROSITE" id="PS50404"/>
    </source>
</evidence>
<sequence>MFCCGYCTPEEEDSQDATSSKKNNSSLGKKMPMKLYYFDGRGTGEAIRQVFKLAGEDFEDVRFSMDEWPKHKADMPFGQIPVLEVDGMMIPQSAAIGRYVAKKFGLAGKTPTDQAWVDACVDQFKDHYTEINKWYYTALGFANHGDKESLYKSVYEPARDKFYDFLQKRLKKNGSGFLVENSATWADLLIADHMHTILQLKPDTLQRFPEMLAFKKRVEELPQIKKWIATRPKTPF</sequence>
<comment type="catalytic activity">
    <reaction evidence="4">
        <text>RX + glutathione = an S-substituted glutathione + a halide anion + H(+)</text>
        <dbReference type="Rhea" id="RHEA:16437"/>
        <dbReference type="ChEBI" id="CHEBI:15378"/>
        <dbReference type="ChEBI" id="CHEBI:16042"/>
        <dbReference type="ChEBI" id="CHEBI:17792"/>
        <dbReference type="ChEBI" id="CHEBI:57925"/>
        <dbReference type="ChEBI" id="CHEBI:90779"/>
        <dbReference type="EC" id="2.5.1.18"/>
    </reaction>
</comment>
<feature type="domain" description="GST N-terminal" evidence="6">
    <location>
        <begin position="31"/>
        <end position="108"/>
    </location>
</feature>
<dbReference type="InterPro" id="IPR040079">
    <property type="entry name" value="Glutathione_S-Trfase"/>
</dbReference>
<dbReference type="GO" id="GO:0004364">
    <property type="term" value="F:glutathione transferase activity"/>
    <property type="evidence" value="ECO:0007669"/>
    <property type="project" value="UniProtKB-EC"/>
</dbReference>
<dbReference type="GO" id="GO:0005737">
    <property type="term" value="C:cytoplasm"/>
    <property type="evidence" value="ECO:0007669"/>
    <property type="project" value="UniProtKB-ARBA"/>
</dbReference>
<evidence type="ECO:0000256" key="5">
    <source>
        <dbReference type="ARBA" id="ARBA00078118"/>
    </source>
</evidence>
<dbReference type="InterPro" id="IPR050213">
    <property type="entry name" value="GST_superfamily"/>
</dbReference>
<evidence type="ECO:0000256" key="1">
    <source>
        <dbReference type="ARBA" id="ARBA00012452"/>
    </source>
</evidence>
<dbReference type="PANTHER" id="PTHR11571:SF256">
    <property type="entry name" value="GST C-TERMINAL DOMAIN-CONTAINING PROTEIN-RELATED"/>
    <property type="match status" value="1"/>
</dbReference>
<dbReference type="Proteomes" id="UP001177023">
    <property type="component" value="Unassembled WGS sequence"/>
</dbReference>
<name>A0AA36FSL5_9BILA</name>
<evidence type="ECO:0000313" key="9">
    <source>
        <dbReference type="Proteomes" id="UP001177023"/>
    </source>
</evidence>
<dbReference type="InterPro" id="IPR010987">
    <property type="entry name" value="Glutathione-S-Trfase_C-like"/>
</dbReference>
<dbReference type="InterPro" id="IPR036249">
    <property type="entry name" value="Thioredoxin-like_sf"/>
</dbReference>
<dbReference type="FunFam" id="3.40.30.10:FF:000258">
    <property type="entry name" value="Glutathione S-transferase"/>
    <property type="match status" value="1"/>
</dbReference>
<dbReference type="SUPFAM" id="SSF47616">
    <property type="entry name" value="GST C-terminal domain-like"/>
    <property type="match status" value="1"/>
</dbReference>
<accession>A0AA36FSL5</accession>
<dbReference type="FunFam" id="1.20.1050.10:FF:000031">
    <property type="entry name" value="Glutathione S-Transferase"/>
    <property type="match status" value="1"/>
</dbReference>
<dbReference type="Pfam" id="PF14497">
    <property type="entry name" value="GST_C_3"/>
    <property type="match status" value="1"/>
</dbReference>
<dbReference type="InterPro" id="IPR036282">
    <property type="entry name" value="Glutathione-S-Trfase_C_sf"/>
</dbReference>
<dbReference type="EMBL" id="CATQJA010001106">
    <property type="protein sequence ID" value="CAJ0565794.1"/>
    <property type="molecule type" value="Genomic_DNA"/>
</dbReference>
<protein>
    <recommendedName>
        <fullName evidence="1">glutathione transferase</fullName>
        <ecNumber evidence="1">2.5.1.18</ecNumber>
    </recommendedName>
    <alternativeName>
        <fullName evidence="5">GST class-sigma</fullName>
    </alternativeName>
</protein>
<evidence type="ECO:0000259" key="7">
    <source>
        <dbReference type="PROSITE" id="PS50405"/>
    </source>
</evidence>
<dbReference type="InterPro" id="IPR004046">
    <property type="entry name" value="GST_C"/>
</dbReference>
<evidence type="ECO:0000256" key="2">
    <source>
        <dbReference type="ARBA" id="ARBA00022679"/>
    </source>
</evidence>
<dbReference type="CDD" id="cd03192">
    <property type="entry name" value="GST_C_Sigma_like"/>
    <property type="match status" value="1"/>
</dbReference>
<comment type="caution">
    <text evidence="8">The sequence shown here is derived from an EMBL/GenBank/DDBJ whole genome shotgun (WGS) entry which is preliminary data.</text>
</comment>
<evidence type="ECO:0000313" key="8">
    <source>
        <dbReference type="EMBL" id="CAJ0565794.1"/>
    </source>
</evidence>
<dbReference type="CDD" id="cd03039">
    <property type="entry name" value="GST_N_Sigma_like"/>
    <property type="match status" value="1"/>
</dbReference>
<dbReference type="Pfam" id="PF02798">
    <property type="entry name" value="GST_N"/>
    <property type="match status" value="1"/>
</dbReference>
<dbReference type="EC" id="2.5.1.18" evidence="1"/>
<dbReference type="Gene3D" id="1.20.1050.10">
    <property type="match status" value="1"/>
</dbReference>
<dbReference type="InterPro" id="IPR004045">
    <property type="entry name" value="Glutathione_S-Trfase_N"/>
</dbReference>
<keyword evidence="2" id="KW-0808">Transferase</keyword>
<keyword evidence="9" id="KW-1185">Reference proteome</keyword>
<dbReference type="PROSITE" id="PS50404">
    <property type="entry name" value="GST_NTER"/>
    <property type="match status" value="1"/>
</dbReference>
<dbReference type="SFLD" id="SFLDG00363">
    <property type="entry name" value="AMPS_(cytGST):_Alpha-__Mu-__Pi"/>
    <property type="match status" value="1"/>
</dbReference>
<gene>
    <name evidence="8" type="ORF">MSPICULIGERA_LOCUS4422</name>
</gene>
<dbReference type="AlphaFoldDB" id="A0AA36FSL5"/>
<dbReference type="GO" id="GO:0006749">
    <property type="term" value="P:glutathione metabolic process"/>
    <property type="evidence" value="ECO:0007669"/>
    <property type="project" value="TreeGrafter"/>
</dbReference>
<dbReference type="PROSITE" id="PS50405">
    <property type="entry name" value="GST_CTER"/>
    <property type="match status" value="1"/>
</dbReference>
<proteinExistence type="inferred from homology"/>
<organism evidence="8 9">
    <name type="scientific">Mesorhabditis spiculigera</name>
    <dbReference type="NCBI Taxonomy" id="96644"/>
    <lineage>
        <taxon>Eukaryota</taxon>
        <taxon>Metazoa</taxon>
        <taxon>Ecdysozoa</taxon>
        <taxon>Nematoda</taxon>
        <taxon>Chromadorea</taxon>
        <taxon>Rhabditida</taxon>
        <taxon>Rhabditina</taxon>
        <taxon>Rhabditomorpha</taxon>
        <taxon>Rhabditoidea</taxon>
        <taxon>Rhabditidae</taxon>
        <taxon>Mesorhabditinae</taxon>
        <taxon>Mesorhabditis</taxon>
    </lineage>
</organism>
<evidence type="ECO:0000256" key="3">
    <source>
        <dbReference type="ARBA" id="ARBA00038317"/>
    </source>
</evidence>
<dbReference type="SFLD" id="SFLDS00019">
    <property type="entry name" value="Glutathione_Transferase_(cytos"/>
    <property type="match status" value="1"/>
</dbReference>
<feature type="non-terminal residue" evidence="8">
    <location>
        <position position="236"/>
    </location>
</feature>
<dbReference type="SUPFAM" id="SSF52833">
    <property type="entry name" value="Thioredoxin-like"/>
    <property type="match status" value="1"/>
</dbReference>
<comment type="similarity">
    <text evidence="3">Belongs to the GST superfamily. Sigma family.</text>
</comment>
<reference evidence="8" key="1">
    <citation type="submission" date="2023-06" db="EMBL/GenBank/DDBJ databases">
        <authorList>
            <person name="Delattre M."/>
        </authorList>
    </citation>
    <scope>NUCLEOTIDE SEQUENCE</scope>
    <source>
        <strain evidence="8">AF72</strain>
    </source>
</reference>
<dbReference type="PANTHER" id="PTHR11571">
    <property type="entry name" value="GLUTATHIONE S-TRANSFERASE"/>
    <property type="match status" value="1"/>
</dbReference>
<dbReference type="SFLD" id="SFLDG01205">
    <property type="entry name" value="AMPS.1"/>
    <property type="match status" value="1"/>
</dbReference>
<feature type="domain" description="GST C-terminal" evidence="7">
    <location>
        <begin position="110"/>
        <end position="236"/>
    </location>
</feature>
<dbReference type="Gene3D" id="3.40.30.10">
    <property type="entry name" value="Glutaredoxin"/>
    <property type="match status" value="1"/>
</dbReference>